<comment type="similarity">
    <text evidence="2">Belongs to the autoinducer-2 exporter (AI-2E) (TC 2.A.86) family.</text>
</comment>
<dbReference type="RefSeq" id="WP_090944057.1">
    <property type="nucleotide sequence ID" value="NZ_FOTS01000076.1"/>
</dbReference>
<accession>A0A1I4PXI0</accession>
<evidence type="ECO:0000313" key="9">
    <source>
        <dbReference type="EMBL" id="SFM32454.1"/>
    </source>
</evidence>
<evidence type="ECO:0000313" key="10">
    <source>
        <dbReference type="Proteomes" id="UP000199520"/>
    </source>
</evidence>
<dbReference type="EMBL" id="FOTS01000076">
    <property type="protein sequence ID" value="SFM32454.1"/>
    <property type="molecule type" value="Genomic_DNA"/>
</dbReference>
<dbReference type="PANTHER" id="PTHR21716:SF53">
    <property type="entry name" value="PERMEASE PERM-RELATED"/>
    <property type="match status" value="1"/>
</dbReference>
<keyword evidence="3" id="KW-0813">Transport</keyword>
<sequence length="349" mass="38689">MISDSKRITPVQWGTLWKDCIFIFFIFLIGMVSVLYIYAKSLLILLFVTGLLFILLDPLVIRLSRSLSHGVAVLLALFGFFGLLAMLMSVIFRTILPDLAGFIREFPSFIIHFDSSIVVNMLPAEFTEYGNQVLRDTVVFAVDIVKESVIPLIRTFSGVAEMIAVPFLTFYLLKDGRKIASSIAKFLPPLHVKRFAAFFGDINIVLGGYIRGQMLISIFSGFVVFLGSYIFGLPYAHVLALVSALSEFVPVIGSIVATVPGTLVALSYSPLLAFKVLLFYVVLLKVNHNIIYPKVVGKAIKVHPVFIMVTILLFGHLFGITGMLFAVPAVAVGRVWLIHLLDKSNILHE</sequence>
<dbReference type="GO" id="GO:0055085">
    <property type="term" value="P:transmembrane transport"/>
    <property type="evidence" value="ECO:0007669"/>
    <property type="project" value="TreeGrafter"/>
</dbReference>
<dbReference type="PANTHER" id="PTHR21716">
    <property type="entry name" value="TRANSMEMBRANE PROTEIN"/>
    <property type="match status" value="1"/>
</dbReference>
<name>A0A1I4PXI0_9FIRM</name>
<evidence type="ECO:0000256" key="3">
    <source>
        <dbReference type="ARBA" id="ARBA00022448"/>
    </source>
</evidence>
<evidence type="ECO:0000256" key="2">
    <source>
        <dbReference type="ARBA" id="ARBA00009773"/>
    </source>
</evidence>
<gene>
    <name evidence="9" type="ORF">SAMN04490355_107611</name>
</gene>
<keyword evidence="5 8" id="KW-0812">Transmembrane</keyword>
<dbReference type="OrthoDB" id="9793390at2"/>
<evidence type="ECO:0000256" key="8">
    <source>
        <dbReference type="SAM" id="Phobius"/>
    </source>
</evidence>
<keyword evidence="10" id="KW-1185">Reference proteome</keyword>
<evidence type="ECO:0000256" key="5">
    <source>
        <dbReference type="ARBA" id="ARBA00022692"/>
    </source>
</evidence>
<feature type="transmembrane region" description="Helical" evidence="8">
    <location>
        <begin position="73"/>
        <end position="96"/>
    </location>
</feature>
<dbReference type="GO" id="GO:0005886">
    <property type="term" value="C:plasma membrane"/>
    <property type="evidence" value="ECO:0007669"/>
    <property type="project" value="UniProtKB-SubCell"/>
</dbReference>
<dbReference type="STRING" id="1123291.SAMN04490355_107611"/>
<protein>
    <submittedName>
        <fullName evidence="9">Predicted PurR-regulated permease PerM</fullName>
    </submittedName>
</protein>
<reference evidence="10" key="1">
    <citation type="submission" date="2016-10" db="EMBL/GenBank/DDBJ databases">
        <authorList>
            <person name="Varghese N."/>
            <person name="Submissions S."/>
        </authorList>
    </citation>
    <scope>NUCLEOTIDE SEQUENCE [LARGE SCALE GENOMIC DNA]</scope>
    <source>
        <strain evidence="10">DSM 13327</strain>
    </source>
</reference>
<feature type="transmembrane region" description="Helical" evidence="8">
    <location>
        <begin position="265"/>
        <end position="284"/>
    </location>
</feature>
<dbReference type="AlphaFoldDB" id="A0A1I4PXI0"/>
<feature type="transmembrane region" description="Helical" evidence="8">
    <location>
        <begin position="20"/>
        <end position="38"/>
    </location>
</feature>
<dbReference type="InterPro" id="IPR002549">
    <property type="entry name" value="AI-2E-like"/>
</dbReference>
<dbReference type="Proteomes" id="UP000199520">
    <property type="component" value="Unassembled WGS sequence"/>
</dbReference>
<proteinExistence type="inferred from homology"/>
<feature type="transmembrane region" description="Helical" evidence="8">
    <location>
        <begin position="216"/>
        <end position="233"/>
    </location>
</feature>
<evidence type="ECO:0000256" key="6">
    <source>
        <dbReference type="ARBA" id="ARBA00022989"/>
    </source>
</evidence>
<organism evidence="9 10">
    <name type="scientific">Pelosinus propionicus DSM 13327</name>
    <dbReference type="NCBI Taxonomy" id="1123291"/>
    <lineage>
        <taxon>Bacteria</taxon>
        <taxon>Bacillati</taxon>
        <taxon>Bacillota</taxon>
        <taxon>Negativicutes</taxon>
        <taxon>Selenomonadales</taxon>
        <taxon>Sporomusaceae</taxon>
        <taxon>Pelosinus</taxon>
    </lineage>
</organism>
<keyword evidence="4" id="KW-1003">Cell membrane</keyword>
<keyword evidence="7 8" id="KW-0472">Membrane</keyword>
<feature type="transmembrane region" description="Helical" evidence="8">
    <location>
        <begin position="152"/>
        <end position="173"/>
    </location>
</feature>
<evidence type="ECO:0000256" key="7">
    <source>
        <dbReference type="ARBA" id="ARBA00023136"/>
    </source>
</evidence>
<feature type="transmembrane region" description="Helical" evidence="8">
    <location>
        <begin position="44"/>
        <end position="61"/>
    </location>
</feature>
<comment type="subcellular location">
    <subcellularLocation>
        <location evidence="1">Cell membrane</location>
        <topology evidence="1">Multi-pass membrane protein</topology>
    </subcellularLocation>
</comment>
<feature type="transmembrane region" description="Helical" evidence="8">
    <location>
        <begin position="305"/>
        <end position="331"/>
    </location>
</feature>
<keyword evidence="6 8" id="KW-1133">Transmembrane helix</keyword>
<dbReference type="Pfam" id="PF01594">
    <property type="entry name" value="AI-2E_transport"/>
    <property type="match status" value="1"/>
</dbReference>
<evidence type="ECO:0000256" key="1">
    <source>
        <dbReference type="ARBA" id="ARBA00004651"/>
    </source>
</evidence>
<evidence type="ECO:0000256" key="4">
    <source>
        <dbReference type="ARBA" id="ARBA00022475"/>
    </source>
</evidence>